<accession>A0A0G0W3K1</accession>
<protein>
    <submittedName>
        <fullName evidence="1">Uncharacterized protein</fullName>
    </submittedName>
</protein>
<organism evidence="1 2">
    <name type="scientific">Candidatus Woesebacteria bacterium GW2011_GWA2_40_7b</name>
    <dbReference type="NCBI Taxonomy" id="1618563"/>
    <lineage>
        <taxon>Bacteria</taxon>
        <taxon>Candidatus Woeseibacteriota</taxon>
    </lineage>
</organism>
<evidence type="ECO:0000313" key="2">
    <source>
        <dbReference type="Proteomes" id="UP000034562"/>
    </source>
</evidence>
<evidence type="ECO:0000313" key="1">
    <source>
        <dbReference type="EMBL" id="KKR69867.1"/>
    </source>
</evidence>
<dbReference type="AlphaFoldDB" id="A0A0G0W3K1"/>
<dbReference type="Proteomes" id="UP000034562">
    <property type="component" value="Unassembled WGS sequence"/>
</dbReference>
<sequence>MSESLPFTWAKTDQDIGTEAQYAKISDDLNDIAIKWGAEIQGEPDKRVFQSKRFGGMGLEVSIYTKKSLDNQTVFIHRGTNTGGFQPLKRGGDNDTMIPLKARVAQEQTPGGISYPVQKQQGLLVVDKEFSIEDVLSIIGIIDNVARRRGLFGSNGERISHPELIKLKKDKYKVSEVFKDQGARMPVLPGMSVFEAINEFDKPNELIVRTDPWGGENAYLVKKKDISYLDQYDQTLNDILIERGLTMGELHQGLEVDMKTFAPLAIAIGEEVKKRMVLEKKE</sequence>
<comment type="caution">
    <text evidence="1">The sequence shown here is derived from an EMBL/GenBank/DDBJ whole genome shotgun (WGS) entry which is preliminary data.</text>
</comment>
<reference evidence="1 2" key="1">
    <citation type="journal article" date="2015" name="Nature">
        <title>rRNA introns, odd ribosomes, and small enigmatic genomes across a large radiation of phyla.</title>
        <authorList>
            <person name="Brown C.T."/>
            <person name="Hug L.A."/>
            <person name="Thomas B.C."/>
            <person name="Sharon I."/>
            <person name="Castelle C.J."/>
            <person name="Singh A."/>
            <person name="Wilkins M.J."/>
            <person name="Williams K.H."/>
            <person name="Banfield J.F."/>
        </authorList>
    </citation>
    <scope>NUCLEOTIDE SEQUENCE [LARGE SCALE GENOMIC DNA]</scope>
</reference>
<proteinExistence type="predicted"/>
<dbReference type="EMBL" id="LBZK01000035">
    <property type="protein sequence ID" value="KKR69867.1"/>
    <property type="molecule type" value="Genomic_DNA"/>
</dbReference>
<name>A0A0G0W3K1_9BACT</name>
<dbReference type="STRING" id="1618563.UU12_C0035G0005"/>
<gene>
    <name evidence="1" type="ORF">UU12_C0035G0005</name>
</gene>